<dbReference type="OrthoDB" id="1112565at2759"/>
<feature type="region of interest" description="Disordered" evidence="6">
    <location>
        <begin position="66"/>
        <end position="86"/>
    </location>
</feature>
<keyword evidence="1 5" id="KW-0479">Metal-binding</keyword>
<protein>
    <recommendedName>
        <fullName evidence="7">LIM zinc-binding domain-containing protein</fullName>
    </recommendedName>
</protein>
<comment type="caution">
    <text evidence="8">The sequence shown here is derived from an EMBL/GenBank/DDBJ whole genome shotgun (WGS) entry which is preliminary data.</text>
</comment>
<dbReference type="PROSITE" id="PS50023">
    <property type="entry name" value="LIM_DOMAIN_2"/>
    <property type="match status" value="1"/>
</dbReference>
<feature type="compositionally biased region" description="Polar residues" evidence="6">
    <location>
        <begin position="306"/>
        <end position="317"/>
    </location>
</feature>
<dbReference type="GeneID" id="39592487"/>
<dbReference type="InterPro" id="IPR001781">
    <property type="entry name" value="Znf_LIM"/>
</dbReference>
<keyword evidence="9" id="KW-1185">Reference proteome</keyword>
<dbReference type="Proteomes" id="UP000279236">
    <property type="component" value="Unassembled WGS sequence"/>
</dbReference>
<dbReference type="RefSeq" id="XP_028476207.1">
    <property type="nucleotide sequence ID" value="XM_028623274.1"/>
</dbReference>
<dbReference type="PANTHER" id="PTHR24205">
    <property type="entry name" value="FOUR AND A HALF LIM DOMAINS PROTEIN"/>
    <property type="match status" value="1"/>
</dbReference>
<feature type="region of interest" description="Disordered" evidence="6">
    <location>
        <begin position="718"/>
        <end position="750"/>
    </location>
</feature>
<dbReference type="CDD" id="cd09397">
    <property type="entry name" value="LIM1_UF1"/>
    <property type="match status" value="1"/>
</dbReference>
<proteinExistence type="predicted"/>
<feature type="compositionally biased region" description="Pro residues" evidence="6">
    <location>
        <begin position="195"/>
        <end position="207"/>
    </location>
</feature>
<dbReference type="CDD" id="cd08368">
    <property type="entry name" value="LIM"/>
    <property type="match status" value="1"/>
</dbReference>
<feature type="domain" description="LIM zinc-binding" evidence="7">
    <location>
        <begin position="584"/>
        <end position="647"/>
    </location>
</feature>
<evidence type="ECO:0000259" key="7">
    <source>
        <dbReference type="PROSITE" id="PS50023"/>
    </source>
</evidence>
<keyword evidence="3 5" id="KW-0862">Zinc</keyword>
<feature type="compositionally biased region" description="Acidic residues" evidence="6">
    <location>
        <begin position="467"/>
        <end position="478"/>
    </location>
</feature>
<evidence type="ECO:0000313" key="9">
    <source>
        <dbReference type="Proteomes" id="UP000279236"/>
    </source>
</evidence>
<dbReference type="PANTHER" id="PTHR24205:SF16">
    <property type="entry name" value="GH01042P-RELATED"/>
    <property type="match status" value="1"/>
</dbReference>
<dbReference type="GO" id="GO:0003712">
    <property type="term" value="F:transcription coregulator activity"/>
    <property type="evidence" value="ECO:0007669"/>
    <property type="project" value="TreeGrafter"/>
</dbReference>
<keyword evidence="2" id="KW-0677">Repeat</keyword>
<dbReference type="PROSITE" id="PS00478">
    <property type="entry name" value="LIM_DOMAIN_1"/>
    <property type="match status" value="1"/>
</dbReference>
<organism evidence="8 9">
    <name type="scientific">Apiotrichum porosum</name>
    <dbReference type="NCBI Taxonomy" id="105984"/>
    <lineage>
        <taxon>Eukaryota</taxon>
        <taxon>Fungi</taxon>
        <taxon>Dikarya</taxon>
        <taxon>Basidiomycota</taxon>
        <taxon>Agaricomycotina</taxon>
        <taxon>Tremellomycetes</taxon>
        <taxon>Trichosporonales</taxon>
        <taxon>Trichosporonaceae</taxon>
        <taxon>Apiotrichum</taxon>
    </lineage>
</organism>
<evidence type="ECO:0000256" key="3">
    <source>
        <dbReference type="ARBA" id="ARBA00022833"/>
    </source>
</evidence>
<dbReference type="GO" id="GO:0005634">
    <property type="term" value="C:nucleus"/>
    <property type="evidence" value="ECO:0007669"/>
    <property type="project" value="TreeGrafter"/>
</dbReference>
<dbReference type="AlphaFoldDB" id="A0A427XS54"/>
<dbReference type="SUPFAM" id="SSF57716">
    <property type="entry name" value="Glucocorticoid receptor-like (DNA-binding domain)"/>
    <property type="match status" value="2"/>
</dbReference>
<dbReference type="SMART" id="SM00132">
    <property type="entry name" value="LIM"/>
    <property type="match status" value="2"/>
</dbReference>
<feature type="compositionally biased region" description="Polar residues" evidence="6">
    <location>
        <begin position="488"/>
        <end position="514"/>
    </location>
</feature>
<keyword evidence="4 5" id="KW-0440">LIM domain</keyword>
<name>A0A427XS54_9TREE</name>
<feature type="compositionally biased region" description="Basic and acidic residues" evidence="6">
    <location>
        <begin position="254"/>
        <end position="294"/>
    </location>
</feature>
<evidence type="ECO:0000256" key="2">
    <source>
        <dbReference type="ARBA" id="ARBA00022737"/>
    </source>
</evidence>
<evidence type="ECO:0000313" key="8">
    <source>
        <dbReference type="EMBL" id="RSH81752.1"/>
    </source>
</evidence>
<sequence>MPRPAAGPSDRASVVLPTVKCSSCGVAIPLSSLGEHVCVPLPALPTLNIIHSGSPRSLNQQLPVVPSPGLQRPNAPNSLHPRGHGGNNNYSFSIGEVVPSSSRLGDYPADVPLSAVSDNSVGRWPIGDSAPVGHVLPSPTLPDTTSGGNAGMAGVGRRAFAAAAWSVRAGVALAANAGKPFHADQSGSPVEPISMPLPIPHPSPPRNTQPRQTPSPVNSTSRHTPSPVPAGGMRINRSPTPREPVILPKVPLAGRERSNTIRDTDRAPSRSDRAPSRNDSSRAPSRNDDLRAPSRNDQPLHPGMASRSQSDDTQGGSSFFDRYRQVVGSKSDQGHALNGRIVTSPFGDSDRAAIDRHSLTGSLEDVSMLPWASSPTEPSPGIFEHQRQMTSGSIDSTTSSSASGGPEQLRTGGWAGQEVELVMTPSQSWEGLAGNVNLEPLKTNGYADANAGLGLGDAIPGPLDRIGEEEEDDDDEDGERLVFGVPSTGRNKSSLPRSASGATVTPLSLNSRPQDISMDPPRMGLHSHSKSTDRRMGSSPPQGNGARPKRVCASCGDAVGGPRRFVERDGVVLCEADWKKLYLPSCRRCKNPIEKSAVSSSDGQLKGKWHRACFTCTRCDSPFEGDDFYVHDGRPWCQYHYAEENGTLCASGSCRKPIEGPCILAPASGSGADQRFHPGHLRCEHRGGVSGAQNCREPMNEYYDIGGERYCERHMAEASRRHASGAPQRAEKRRTRLVELGPGQQLRLGA</sequence>
<feature type="compositionally biased region" description="Low complexity" evidence="6">
    <location>
        <begin position="390"/>
        <end position="405"/>
    </location>
</feature>
<gene>
    <name evidence="8" type="ORF">EHS24_007944</name>
</gene>
<accession>A0A427XS54</accession>
<feature type="region of interest" description="Disordered" evidence="6">
    <location>
        <begin position="369"/>
        <end position="414"/>
    </location>
</feature>
<evidence type="ECO:0000256" key="6">
    <source>
        <dbReference type="SAM" id="MobiDB-lite"/>
    </source>
</evidence>
<evidence type="ECO:0000256" key="5">
    <source>
        <dbReference type="PROSITE-ProRule" id="PRU00125"/>
    </source>
</evidence>
<feature type="region of interest" description="Disordered" evidence="6">
    <location>
        <begin position="180"/>
        <end position="351"/>
    </location>
</feature>
<dbReference type="EMBL" id="RSCE01000006">
    <property type="protein sequence ID" value="RSH81752.1"/>
    <property type="molecule type" value="Genomic_DNA"/>
</dbReference>
<dbReference type="Gene3D" id="2.10.110.10">
    <property type="entry name" value="Cysteine Rich Protein"/>
    <property type="match status" value="2"/>
</dbReference>
<dbReference type="STRING" id="105984.A0A427XS54"/>
<dbReference type="Pfam" id="PF00412">
    <property type="entry name" value="LIM"/>
    <property type="match status" value="1"/>
</dbReference>
<dbReference type="GO" id="GO:0030695">
    <property type="term" value="F:GTPase regulator activity"/>
    <property type="evidence" value="ECO:0007669"/>
    <property type="project" value="UniProtKB-ARBA"/>
</dbReference>
<evidence type="ECO:0000256" key="1">
    <source>
        <dbReference type="ARBA" id="ARBA00022723"/>
    </source>
</evidence>
<feature type="region of interest" description="Disordered" evidence="6">
    <location>
        <begin position="460"/>
        <end position="550"/>
    </location>
</feature>
<dbReference type="GO" id="GO:0046872">
    <property type="term" value="F:metal ion binding"/>
    <property type="evidence" value="ECO:0007669"/>
    <property type="project" value="UniProtKB-KW"/>
</dbReference>
<feature type="compositionally biased region" description="Polar residues" evidence="6">
    <location>
        <begin position="208"/>
        <end position="224"/>
    </location>
</feature>
<reference evidence="8 9" key="1">
    <citation type="submission" date="2018-11" db="EMBL/GenBank/DDBJ databases">
        <title>Genome sequence of Apiotrichum porosum DSM 27194.</title>
        <authorList>
            <person name="Aliyu H."/>
            <person name="Gorte O."/>
            <person name="Ochsenreither K."/>
        </authorList>
    </citation>
    <scope>NUCLEOTIDE SEQUENCE [LARGE SCALE GENOMIC DNA]</scope>
    <source>
        <strain evidence="8 9">DSM 27194</strain>
    </source>
</reference>
<evidence type="ECO:0000256" key="4">
    <source>
        <dbReference type="ARBA" id="ARBA00023038"/>
    </source>
</evidence>